<dbReference type="InterPro" id="IPR036890">
    <property type="entry name" value="HATPase_C_sf"/>
</dbReference>
<dbReference type="Proteomes" id="UP001500542">
    <property type="component" value="Unassembled WGS sequence"/>
</dbReference>
<feature type="domain" description="Signal transduction histidine kinase subgroup 3 dimerisation and phosphoacceptor" evidence="10">
    <location>
        <begin position="202"/>
        <end position="268"/>
    </location>
</feature>
<dbReference type="EC" id="2.7.13.3" evidence="2"/>
<keyword evidence="12" id="KW-1185">Reference proteome</keyword>
<dbReference type="CDD" id="cd16917">
    <property type="entry name" value="HATPase_UhpB-NarQ-NarX-like"/>
    <property type="match status" value="1"/>
</dbReference>
<dbReference type="Gene3D" id="1.20.5.1930">
    <property type="match status" value="1"/>
</dbReference>
<keyword evidence="9" id="KW-1133">Transmembrane helix</keyword>
<keyword evidence="7" id="KW-0067">ATP-binding</keyword>
<gene>
    <name evidence="11" type="ORF">GCM10009554_40260</name>
</gene>
<keyword evidence="6 11" id="KW-0418">Kinase</keyword>
<keyword evidence="4" id="KW-0808">Transferase</keyword>
<keyword evidence="3" id="KW-0597">Phosphoprotein</keyword>
<dbReference type="Pfam" id="PF07730">
    <property type="entry name" value="HisKA_3"/>
    <property type="match status" value="1"/>
</dbReference>
<organism evidence="11 12">
    <name type="scientific">Kribbella koreensis</name>
    <dbReference type="NCBI Taxonomy" id="57909"/>
    <lineage>
        <taxon>Bacteria</taxon>
        <taxon>Bacillati</taxon>
        <taxon>Actinomycetota</taxon>
        <taxon>Actinomycetes</taxon>
        <taxon>Propionibacteriales</taxon>
        <taxon>Kribbellaceae</taxon>
        <taxon>Kribbella</taxon>
    </lineage>
</organism>
<dbReference type="Gene3D" id="3.30.565.10">
    <property type="entry name" value="Histidine kinase-like ATPase, C-terminal domain"/>
    <property type="match status" value="1"/>
</dbReference>
<feature type="transmembrane region" description="Helical" evidence="9">
    <location>
        <begin position="33"/>
        <end position="53"/>
    </location>
</feature>
<feature type="transmembrane region" description="Helical" evidence="9">
    <location>
        <begin position="86"/>
        <end position="113"/>
    </location>
</feature>
<evidence type="ECO:0000313" key="11">
    <source>
        <dbReference type="EMBL" id="GAA0945442.1"/>
    </source>
</evidence>
<evidence type="ECO:0000256" key="3">
    <source>
        <dbReference type="ARBA" id="ARBA00022553"/>
    </source>
</evidence>
<evidence type="ECO:0000256" key="8">
    <source>
        <dbReference type="ARBA" id="ARBA00023012"/>
    </source>
</evidence>
<evidence type="ECO:0000256" key="4">
    <source>
        <dbReference type="ARBA" id="ARBA00022679"/>
    </source>
</evidence>
<feature type="transmembrane region" description="Helical" evidence="9">
    <location>
        <begin position="59"/>
        <end position="79"/>
    </location>
</feature>
<dbReference type="GO" id="GO:0016301">
    <property type="term" value="F:kinase activity"/>
    <property type="evidence" value="ECO:0007669"/>
    <property type="project" value="UniProtKB-KW"/>
</dbReference>
<evidence type="ECO:0000256" key="7">
    <source>
        <dbReference type="ARBA" id="ARBA00022840"/>
    </source>
</evidence>
<feature type="transmembrane region" description="Helical" evidence="9">
    <location>
        <begin position="147"/>
        <end position="169"/>
    </location>
</feature>
<dbReference type="InterPro" id="IPR050482">
    <property type="entry name" value="Sensor_HK_TwoCompSys"/>
</dbReference>
<feature type="transmembrane region" description="Helical" evidence="9">
    <location>
        <begin position="119"/>
        <end position="140"/>
    </location>
</feature>
<evidence type="ECO:0000256" key="5">
    <source>
        <dbReference type="ARBA" id="ARBA00022741"/>
    </source>
</evidence>
<dbReference type="PANTHER" id="PTHR24421:SF10">
    <property type="entry name" value="NITRATE_NITRITE SENSOR PROTEIN NARQ"/>
    <property type="match status" value="1"/>
</dbReference>
<reference evidence="11 12" key="1">
    <citation type="journal article" date="2019" name="Int. J. Syst. Evol. Microbiol.">
        <title>The Global Catalogue of Microorganisms (GCM) 10K type strain sequencing project: providing services to taxonomists for standard genome sequencing and annotation.</title>
        <authorList>
            <consortium name="The Broad Institute Genomics Platform"/>
            <consortium name="The Broad Institute Genome Sequencing Center for Infectious Disease"/>
            <person name="Wu L."/>
            <person name="Ma J."/>
        </authorList>
    </citation>
    <scope>NUCLEOTIDE SEQUENCE [LARGE SCALE GENOMIC DNA]</scope>
    <source>
        <strain evidence="11 12">JCM 10977</strain>
    </source>
</reference>
<dbReference type="PANTHER" id="PTHR24421">
    <property type="entry name" value="NITRATE/NITRITE SENSOR PROTEIN NARX-RELATED"/>
    <property type="match status" value="1"/>
</dbReference>
<evidence type="ECO:0000313" key="12">
    <source>
        <dbReference type="Proteomes" id="UP001500542"/>
    </source>
</evidence>
<keyword evidence="9" id="KW-0472">Membrane</keyword>
<dbReference type="EMBL" id="BAAAHK010000009">
    <property type="protein sequence ID" value="GAA0945442.1"/>
    <property type="molecule type" value="Genomic_DNA"/>
</dbReference>
<proteinExistence type="predicted"/>
<evidence type="ECO:0000256" key="2">
    <source>
        <dbReference type="ARBA" id="ARBA00012438"/>
    </source>
</evidence>
<keyword evidence="5" id="KW-0547">Nucleotide-binding</keyword>
<keyword evidence="9" id="KW-0812">Transmembrane</keyword>
<protein>
    <recommendedName>
        <fullName evidence="2">histidine kinase</fullName>
        <ecNumber evidence="2">2.7.13.3</ecNumber>
    </recommendedName>
</protein>
<keyword evidence="8" id="KW-0902">Two-component regulatory system</keyword>
<evidence type="ECO:0000256" key="9">
    <source>
        <dbReference type="SAM" id="Phobius"/>
    </source>
</evidence>
<name>A0ABN1QQ59_9ACTN</name>
<dbReference type="RefSeq" id="WP_343972021.1">
    <property type="nucleotide sequence ID" value="NZ_BAAAHK010000009.1"/>
</dbReference>
<evidence type="ECO:0000256" key="1">
    <source>
        <dbReference type="ARBA" id="ARBA00000085"/>
    </source>
</evidence>
<evidence type="ECO:0000259" key="10">
    <source>
        <dbReference type="Pfam" id="PF07730"/>
    </source>
</evidence>
<sequence>MSIELDRPGLLTAMISPGSRAAPGEDRRTPRDWVVDVAFVVLGTGLSVIGLAIPDGSRLNPPVVLHATIGVLAALSLMLRRRWPLAVALVLIGLSAFFPAVGSSSGLALFSLAVHRRTLVSALGCVAAVLSCLVQFWIYPPARSIPYVYWMVVSLTSLLCVAAVAWGIVVRTRRQLMLSLAERARRAEEEQELRVEQGRRRERERIAREMHDALGHRLSLLSVHAGALEFRPDMPSDELAQAAGVIRSSARECMEDLREIVGVLRAPDATVSGGRRPQPGLADVDTLVEESRTAGMTVMFTPLSSPPESIPLTTGRHGYRIVQEGLTNARKHAPGQPVTIVLSGAAGNGLSIEIRNPLASADPGDGSRVGLVGLAERAKLAGGTLDHGPTTTNCFRLHAWLPWPAR</sequence>
<dbReference type="InterPro" id="IPR011712">
    <property type="entry name" value="Sig_transdc_His_kin_sub3_dim/P"/>
</dbReference>
<evidence type="ECO:0000256" key="6">
    <source>
        <dbReference type="ARBA" id="ARBA00022777"/>
    </source>
</evidence>
<comment type="caution">
    <text evidence="11">The sequence shown here is derived from an EMBL/GenBank/DDBJ whole genome shotgun (WGS) entry which is preliminary data.</text>
</comment>
<dbReference type="SUPFAM" id="SSF55874">
    <property type="entry name" value="ATPase domain of HSP90 chaperone/DNA topoisomerase II/histidine kinase"/>
    <property type="match status" value="1"/>
</dbReference>
<comment type="catalytic activity">
    <reaction evidence="1">
        <text>ATP + protein L-histidine = ADP + protein N-phospho-L-histidine.</text>
        <dbReference type="EC" id="2.7.13.3"/>
    </reaction>
</comment>
<accession>A0ABN1QQ59</accession>